<keyword evidence="2" id="KW-1185">Reference proteome</keyword>
<accession>A0A7X8SN37</accession>
<dbReference type="Proteomes" id="UP000585050">
    <property type="component" value="Unassembled WGS sequence"/>
</dbReference>
<proteinExistence type="predicted"/>
<gene>
    <name evidence="1" type="ORF">HGP29_18510</name>
</gene>
<dbReference type="EMBL" id="JABAIL010000005">
    <property type="protein sequence ID" value="NLR93203.1"/>
    <property type="molecule type" value="Genomic_DNA"/>
</dbReference>
<organism evidence="1 2">
    <name type="scientific">Flammeovirga agarivorans</name>
    <dbReference type="NCBI Taxonomy" id="2726742"/>
    <lineage>
        <taxon>Bacteria</taxon>
        <taxon>Pseudomonadati</taxon>
        <taxon>Bacteroidota</taxon>
        <taxon>Cytophagia</taxon>
        <taxon>Cytophagales</taxon>
        <taxon>Flammeovirgaceae</taxon>
        <taxon>Flammeovirga</taxon>
    </lineage>
</organism>
<dbReference type="RefSeq" id="WP_168883906.1">
    <property type="nucleotide sequence ID" value="NZ_JABAIL010000005.1"/>
</dbReference>
<dbReference type="InterPro" id="IPR011990">
    <property type="entry name" value="TPR-like_helical_dom_sf"/>
</dbReference>
<evidence type="ECO:0000313" key="1">
    <source>
        <dbReference type="EMBL" id="NLR93203.1"/>
    </source>
</evidence>
<name>A0A7X8SN37_9BACT</name>
<dbReference type="AlphaFoldDB" id="A0A7X8SN37"/>
<protein>
    <submittedName>
        <fullName evidence="1">WG repeat-containing protein</fullName>
    </submittedName>
</protein>
<evidence type="ECO:0000313" key="2">
    <source>
        <dbReference type="Proteomes" id="UP000585050"/>
    </source>
</evidence>
<reference evidence="1 2" key="1">
    <citation type="submission" date="2020-04" db="EMBL/GenBank/DDBJ databases">
        <title>Flammeovirga sp. SR4, a novel species isolated from seawater.</title>
        <authorList>
            <person name="Wang X."/>
        </authorList>
    </citation>
    <scope>NUCLEOTIDE SEQUENCE [LARGE SCALE GENOMIC DNA]</scope>
    <source>
        <strain evidence="1 2">SR4</strain>
    </source>
</reference>
<sequence>MILNYSYAQSSKQFWKLADKGEYEKIVKKLEKESDQIDRNISLNYIWGLYYVSNEAAYNLDTAYAFLDKADNLWNDSSPTQRAEWEKLYVNNDSIQYWKQNVEKYAFNECVENLKEEDFITYLEKFPHSEWVPEAISLRDSLGYEKAKQEHTYESYHLFIRSYPEARQAEEAQNYYENLIYHSKTKDADEKALSDFLKEHPKNQHIHKVEKQLYELITEDKSIVDYSHFVRDYPETIYADSAITQIWLLSEDKDSVLNTYRNWEEKAYFQALMLKQKQLYYPVFQEDSLSFINDRGNVVFTEAISGVKKAYNCHGTSDLFLEVEKDGKKGLVDRNNSIVLPFNYDKIKPLLVGVYAIEKNNKVGVYALGEGEWISPIYDQIVPLSRRLFGVRKQARWGIVSVTGELKFPIEAGQLIHISENTILVMKKGRWAKYTESDVFGSKINTDDEEFIFEGYKQLEDQWFGLKENSKWAIYTPNGKKYSQDYDQIEDLDNKLGWSVRSDTLYQVINYDNELLIDSLLLPEFSKAGVTSRWKDQWVAYNWKGEKIFLGQADTVFFDKMYPNLIQQTDKKEKVLFKDGNILDLERYSQWNVTYVTQDSLVLPYIAAISRRNKKFALLDQGGNQIMTPQFSDLKVDANGIVIAKYGSLYYLYGTNGKRILQEGYTQIVADGTYYHLKGKGKFGIYNIKTGLKITPRYEEQLQRTTLQKEGNALWLGKYKGFEGVFSLSNYEQARFYYEDIKLLNLDSTSVFVLEDEKLKLLDVQSNDIKMICDSYEVITKSPSKYWILYKNDGRYGAYVSNVGDVIYPEFQSIENIGSLEQPLFLAKQYIQQAKLNILLYINEEGNVVFQSILNENQYNVIRCD</sequence>
<comment type="caution">
    <text evidence="1">The sequence shown here is derived from an EMBL/GenBank/DDBJ whole genome shotgun (WGS) entry which is preliminary data.</text>
</comment>
<dbReference type="Gene3D" id="1.25.40.10">
    <property type="entry name" value="Tetratricopeptide repeat domain"/>
    <property type="match status" value="1"/>
</dbReference>